<feature type="domain" description="Reticulon" evidence="8">
    <location>
        <begin position="99"/>
        <end position="296"/>
    </location>
</feature>
<dbReference type="InterPro" id="IPR003388">
    <property type="entry name" value="Reticulon"/>
</dbReference>
<comment type="caution">
    <text evidence="9">The sequence shown here is derived from an EMBL/GenBank/DDBJ whole genome shotgun (WGS) entry which is preliminary data.</text>
</comment>
<keyword evidence="3 6" id="KW-0256">Endoplasmic reticulum</keyword>
<comment type="subcellular location">
    <subcellularLocation>
        <location evidence="1 6">Endoplasmic reticulum membrane</location>
        <topology evidence="1 6">Multi-pass membrane protein</topology>
    </subcellularLocation>
</comment>
<evidence type="ECO:0000256" key="4">
    <source>
        <dbReference type="ARBA" id="ARBA00022989"/>
    </source>
</evidence>
<feature type="region of interest" description="Disordered" evidence="7">
    <location>
        <begin position="1"/>
        <end position="27"/>
    </location>
</feature>
<evidence type="ECO:0000313" key="10">
    <source>
        <dbReference type="Proteomes" id="UP000265631"/>
    </source>
</evidence>
<evidence type="ECO:0000259" key="8">
    <source>
        <dbReference type="PROSITE" id="PS50845"/>
    </source>
</evidence>
<dbReference type="GO" id="GO:0005789">
    <property type="term" value="C:endoplasmic reticulum membrane"/>
    <property type="evidence" value="ECO:0007669"/>
    <property type="project" value="UniProtKB-SubCell"/>
</dbReference>
<dbReference type="EMBL" id="PXXK01000224">
    <property type="protein sequence ID" value="RFN47937.1"/>
    <property type="molecule type" value="Genomic_DNA"/>
</dbReference>
<organism evidence="9 10">
    <name type="scientific">Fusarium flagelliforme</name>
    <dbReference type="NCBI Taxonomy" id="2675880"/>
    <lineage>
        <taxon>Eukaryota</taxon>
        <taxon>Fungi</taxon>
        <taxon>Dikarya</taxon>
        <taxon>Ascomycota</taxon>
        <taxon>Pezizomycotina</taxon>
        <taxon>Sordariomycetes</taxon>
        <taxon>Hypocreomycetidae</taxon>
        <taxon>Hypocreales</taxon>
        <taxon>Nectriaceae</taxon>
        <taxon>Fusarium</taxon>
        <taxon>Fusarium incarnatum-equiseti species complex</taxon>
    </lineage>
</organism>
<dbReference type="Pfam" id="PF02453">
    <property type="entry name" value="Reticulon"/>
    <property type="match status" value="1"/>
</dbReference>
<evidence type="ECO:0000256" key="2">
    <source>
        <dbReference type="ARBA" id="ARBA00022692"/>
    </source>
</evidence>
<gene>
    <name evidence="9" type="ORF">FIE12Z_7837</name>
</gene>
<proteinExistence type="predicted"/>
<evidence type="ECO:0000256" key="5">
    <source>
        <dbReference type="ARBA" id="ARBA00023136"/>
    </source>
</evidence>
<keyword evidence="5 6" id="KW-0472">Membrane</keyword>
<feature type="compositionally biased region" description="Polar residues" evidence="7">
    <location>
        <begin position="1"/>
        <end position="21"/>
    </location>
</feature>
<sequence>MADSSLAANGNSLLETTKTSETPPPRTNLLPMVWNTARESTLFGLLLTLDFHFSGPVAQNVYDHTQKASNELSNLAASRRTPATPAATGQPLTHYHSFFSELLSWNNPRASAIAYGTIISAIFAARYLDVLRWTLKTSWMVLGVTILAEVLGKVVLNNGLATQVRPRRYYTVPRETLDALIGDVHELINFFVIEAQRIIFAENVAASAAAFVAAFISYYLVKLVPLWGLALIGTTVAFVVPLIYTSNQELIDEQIHHASELINSQTAQIQNVASKQMEQVSNISKQYVGDYSGKVQDLLQGKTPSRQKIDMPQNSNSAVPTKQPEFPIAPTDEPIKANPPQIPTPAALREELNEPTAIDTAAPELPHEDVVPAKEPMLAS</sequence>
<evidence type="ECO:0000256" key="6">
    <source>
        <dbReference type="RuleBase" id="RU363132"/>
    </source>
</evidence>
<evidence type="ECO:0000256" key="3">
    <source>
        <dbReference type="ARBA" id="ARBA00022824"/>
    </source>
</evidence>
<feature type="transmembrane region" description="Helical" evidence="6">
    <location>
        <begin position="110"/>
        <end position="128"/>
    </location>
</feature>
<accession>A0A395MJ35</accession>
<dbReference type="Proteomes" id="UP000265631">
    <property type="component" value="Unassembled WGS sequence"/>
</dbReference>
<keyword evidence="2 6" id="KW-0812">Transmembrane</keyword>
<feature type="region of interest" description="Disordered" evidence="7">
    <location>
        <begin position="303"/>
        <end position="380"/>
    </location>
</feature>
<feature type="transmembrane region" description="Helical" evidence="6">
    <location>
        <begin position="198"/>
        <end position="220"/>
    </location>
</feature>
<evidence type="ECO:0000313" key="9">
    <source>
        <dbReference type="EMBL" id="RFN47937.1"/>
    </source>
</evidence>
<feature type="transmembrane region" description="Helical" evidence="6">
    <location>
        <begin position="140"/>
        <end position="160"/>
    </location>
</feature>
<evidence type="ECO:0000256" key="7">
    <source>
        <dbReference type="SAM" id="MobiDB-lite"/>
    </source>
</evidence>
<protein>
    <recommendedName>
        <fullName evidence="6">Reticulon-like protein</fullName>
    </recommendedName>
</protein>
<keyword evidence="10" id="KW-1185">Reference proteome</keyword>
<dbReference type="AlphaFoldDB" id="A0A395MJ35"/>
<dbReference type="PROSITE" id="PS50845">
    <property type="entry name" value="RETICULON"/>
    <property type="match status" value="1"/>
</dbReference>
<keyword evidence="4 6" id="KW-1133">Transmembrane helix</keyword>
<evidence type="ECO:0000256" key="1">
    <source>
        <dbReference type="ARBA" id="ARBA00004477"/>
    </source>
</evidence>
<feature type="compositionally biased region" description="Polar residues" evidence="7">
    <location>
        <begin position="303"/>
        <end position="320"/>
    </location>
</feature>
<feature type="transmembrane region" description="Helical" evidence="6">
    <location>
        <begin position="226"/>
        <end position="244"/>
    </location>
</feature>
<name>A0A395MJ35_9HYPO</name>
<dbReference type="STRING" id="2594813.A0A395MJ35"/>
<reference evidence="9 10" key="1">
    <citation type="journal article" date="2018" name="PLoS Pathog.">
        <title>Evolution of structural diversity of trichothecenes, a family of toxins produced by plant pathogenic and entomopathogenic fungi.</title>
        <authorList>
            <person name="Proctor R.H."/>
            <person name="McCormick S.P."/>
            <person name="Kim H.S."/>
            <person name="Cardoza R.E."/>
            <person name="Stanley A.M."/>
            <person name="Lindo L."/>
            <person name="Kelly A."/>
            <person name="Brown D.W."/>
            <person name="Lee T."/>
            <person name="Vaughan M.M."/>
            <person name="Alexander N.J."/>
            <person name="Busman M."/>
            <person name="Gutierrez S."/>
        </authorList>
    </citation>
    <scope>NUCLEOTIDE SEQUENCE [LARGE SCALE GENOMIC DNA]</scope>
    <source>
        <strain evidence="9 10">NRRL 13405</strain>
    </source>
</reference>